<comment type="caution">
    <text evidence="9">The sequence shown here is derived from an EMBL/GenBank/DDBJ whole genome shotgun (WGS) entry which is preliminary data.</text>
</comment>
<dbReference type="GO" id="GO:0008686">
    <property type="term" value="F:3,4-dihydroxy-2-butanone-4-phosphate synthase activity"/>
    <property type="evidence" value="ECO:0007669"/>
    <property type="project" value="UniProtKB-EC"/>
</dbReference>
<protein>
    <recommendedName>
        <fullName evidence="4 7">3,4-dihydroxy-2-butanone 4-phosphate synthase</fullName>
        <shortName evidence="7 8">DHBP synthase</shortName>
        <ecNumber evidence="3 7">4.1.99.12</ecNumber>
    </recommendedName>
</protein>
<keyword evidence="7 8" id="KW-0456">Lyase</keyword>
<dbReference type="HAMAP" id="MF_00180">
    <property type="entry name" value="RibB"/>
    <property type="match status" value="1"/>
</dbReference>
<comment type="subunit">
    <text evidence="7 8">Homodimer.</text>
</comment>
<dbReference type="SUPFAM" id="SSF55821">
    <property type="entry name" value="YrdC/RibB"/>
    <property type="match status" value="1"/>
</dbReference>
<dbReference type="Proteomes" id="UP000443582">
    <property type="component" value="Unassembled WGS sequence"/>
</dbReference>
<keyword evidence="10" id="KW-1185">Reference proteome</keyword>
<dbReference type="InterPro" id="IPR000422">
    <property type="entry name" value="DHBP_synthase_RibB"/>
</dbReference>
<dbReference type="InterPro" id="IPR017945">
    <property type="entry name" value="DHBP_synth_RibB-like_a/b_dom"/>
</dbReference>
<accession>A0ABY0IKS3</accession>
<feature type="binding site" evidence="7">
    <location>
        <position position="143"/>
    </location>
    <ligand>
        <name>Mg(2+)</name>
        <dbReference type="ChEBI" id="CHEBI:18420"/>
        <label>2</label>
    </ligand>
</feature>
<sequence length="217" mass="23593">MIEFDTIEEAIEDIRLGKMVIVIDDENRENEGDFIMAADRITPEAINFMATIGRGLICTPITKSRAQELELPLMVAQNDSVHHTAFTVSIDAANGGTGISCQDRALTTNLLTNKNTKASDFMKPGHIFPLIAKDGGVLERDGHTEAAVDLARLAGCYPAGVICEIMSADGTMAMAPELAKIAKEHDLKFITIKDLIKYRREHEAPSKGVTDLGETHA</sequence>
<evidence type="ECO:0000313" key="9">
    <source>
        <dbReference type="EMBL" id="RZF23090.1"/>
    </source>
</evidence>
<feature type="binding site" evidence="7">
    <location>
        <position position="33"/>
    </location>
    <ligand>
        <name>D-ribulose 5-phosphate</name>
        <dbReference type="ChEBI" id="CHEBI:58121"/>
    </ligand>
</feature>
<comment type="pathway">
    <text evidence="2 7 8">Cofactor biosynthesis; riboflavin biosynthesis; 2-hydroxy-3-oxobutyl phosphate from D-ribulose 5-phosphate: step 1/1.</text>
</comment>
<evidence type="ECO:0000256" key="3">
    <source>
        <dbReference type="ARBA" id="ARBA00012153"/>
    </source>
</evidence>
<keyword evidence="7 8" id="KW-0464">Manganese</keyword>
<evidence type="ECO:0000256" key="4">
    <source>
        <dbReference type="ARBA" id="ARBA00018836"/>
    </source>
</evidence>
<evidence type="ECO:0000256" key="5">
    <source>
        <dbReference type="ARBA" id="ARBA00022619"/>
    </source>
</evidence>
<keyword evidence="7 8" id="KW-0460">Magnesium</keyword>
<feature type="site" description="Essential for catalytic activity" evidence="7">
    <location>
        <position position="164"/>
    </location>
</feature>
<feature type="binding site" evidence="7">
    <location>
        <position position="29"/>
    </location>
    <ligand>
        <name>Mg(2+)</name>
        <dbReference type="ChEBI" id="CHEBI:18420"/>
        <label>2</label>
    </ligand>
</feature>
<feature type="binding site" evidence="7">
    <location>
        <position position="29"/>
    </location>
    <ligand>
        <name>Mg(2+)</name>
        <dbReference type="ChEBI" id="CHEBI:18420"/>
        <label>1</label>
    </ligand>
</feature>
<evidence type="ECO:0000313" key="10">
    <source>
        <dbReference type="Proteomes" id="UP000443582"/>
    </source>
</evidence>
<evidence type="ECO:0000256" key="1">
    <source>
        <dbReference type="ARBA" id="ARBA00002284"/>
    </source>
</evidence>
<feature type="binding site" evidence="7">
    <location>
        <begin position="140"/>
        <end position="144"/>
    </location>
    <ligand>
        <name>D-ribulose 5-phosphate</name>
        <dbReference type="ChEBI" id="CHEBI:58121"/>
    </ligand>
</feature>
<dbReference type="NCBIfam" id="TIGR00506">
    <property type="entry name" value="ribB"/>
    <property type="match status" value="1"/>
</dbReference>
<reference evidence="10" key="1">
    <citation type="journal article" date="2019" name="Int. J. Syst. Evol. Microbiol.">
        <title>Halobacteriovorax valvorus sp. nov., a novel prokaryotic predator isolated from coastal seawater of China.</title>
        <authorList>
            <person name="Chen M.-X."/>
        </authorList>
    </citation>
    <scope>NUCLEOTIDE SEQUENCE [LARGE SCALE GENOMIC DNA]</scope>
    <source>
        <strain evidence="10">BL9</strain>
    </source>
</reference>
<dbReference type="PANTHER" id="PTHR21327:SF18">
    <property type="entry name" value="3,4-DIHYDROXY-2-BUTANONE 4-PHOSPHATE SYNTHASE"/>
    <property type="match status" value="1"/>
</dbReference>
<organism evidence="9 10">
    <name type="scientific">Halobacteriovorax vibrionivorans</name>
    <dbReference type="NCBI Taxonomy" id="2152716"/>
    <lineage>
        <taxon>Bacteria</taxon>
        <taxon>Pseudomonadati</taxon>
        <taxon>Bdellovibrionota</taxon>
        <taxon>Bacteriovoracia</taxon>
        <taxon>Bacteriovoracales</taxon>
        <taxon>Halobacteriovoraceae</taxon>
        <taxon>Halobacteriovorax</taxon>
    </lineage>
</organism>
<evidence type="ECO:0000256" key="8">
    <source>
        <dbReference type="RuleBase" id="RU003843"/>
    </source>
</evidence>
<evidence type="ECO:0000256" key="2">
    <source>
        <dbReference type="ARBA" id="ARBA00004904"/>
    </source>
</evidence>
<feature type="binding site" evidence="7">
    <location>
        <begin position="28"/>
        <end position="29"/>
    </location>
    <ligand>
        <name>D-ribulose 5-phosphate</name>
        <dbReference type="ChEBI" id="CHEBI:58121"/>
    </ligand>
</feature>
<dbReference type="PANTHER" id="PTHR21327">
    <property type="entry name" value="GTP CYCLOHYDROLASE II-RELATED"/>
    <property type="match status" value="1"/>
</dbReference>
<evidence type="ECO:0000256" key="6">
    <source>
        <dbReference type="ARBA" id="ARBA00022723"/>
    </source>
</evidence>
<keyword evidence="5 7" id="KW-0686">Riboflavin biosynthesis</keyword>
<dbReference type="EMBL" id="QDKL01000001">
    <property type="protein sequence ID" value="RZF23090.1"/>
    <property type="molecule type" value="Genomic_DNA"/>
</dbReference>
<comment type="cofactor">
    <cofactor evidence="7 8">
        <name>Mg(2+)</name>
        <dbReference type="ChEBI" id="CHEBI:18420"/>
    </cofactor>
    <cofactor evidence="7 8">
        <name>Mn(2+)</name>
        <dbReference type="ChEBI" id="CHEBI:29035"/>
    </cofactor>
    <text evidence="7 8">Binds 2 divalent metal cations per subunit. Magnesium or manganese.</text>
</comment>
<feature type="site" description="Essential for catalytic activity" evidence="7">
    <location>
        <position position="126"/>
    </location>
</feature>
<gene>
    <name evidence="7 9" type="primary">ribB</name>
    <name evidence="9" type="ORF">DAY19_04785</name>
</gene>
<dbReference type="Pfam" id="PF00926">
    <property type="entry name" value="DHBP_synthase"/>
    <property type="match status" value="1"/>
</dbReference>
<comment type="catalytic activity">
    <reaction evidence="7 8">
        <text>D-ribulose 5-phosphate = (2S)-2-hydroxy-3-oxobutyl phosphate + formate + H(+)</text>
        <dbReference type="Rhea" id="RHEA:18457"/>
        <dbReference type="ChEBI" id="CHEBI:15378"/>
        <dbReference type="ChEBI" id="CHEBI:15740"/>
        <dbReference type="ChEBI" id="CHEBI:58121"/>
        <dbReference type="ChEBI" id="CHEBI:58830"/>
        <dbReference type="EC" id="4.1.99.12"/>
    </reaction>
</comment>
<keyword evidence="6 7" id="KW-0479">Metal-binding</keyword>
<name>A0ABY0IKS3_9BACT</name>
<comment type="function">
    <text evidence="1 7 8">Catalyzes the conversion of D-ribulose 5-phosphate to formate and 3,4-dihydroxy-2-butanone 4-phosphate.</text>
</comment>
<evidence type="ECO:0000256" key="7">
    <source>
        <dbReference type="HAMAP-Rule" id="MF_00180"/>
    </source>
</evidence>
<dbReference type="Gene3D" id="3.90.870.10">
    <property type="entry name" value="DHBP synthase"/>
    <property type="match status" value="1"/>
</dbReference>
<proteinExistence type="inferred from homology"/>
<dbReference type="EC" id="4.1.99.12" evidence="3 7"/>
<comment type="similarity">
    <text evidence="7 8">Belongs to the DHBP synthase family.</text>
</comment>